<organism evidence="1 2">
    <name type="scientific">Choiromyces venosus 120613-1</name>
    <dbReference type="NCBI Taxonomy" id="1336337"/>
    <lineage>
        <taxon>Eukaryota</taxon>
        <taxon>Fungi</taxon>
        <taxon>Dikarya</taxon>
        <taxon>Ascomycota</taxon>
        <taxon>Pezizomycotina</taxon>
        <taxon>Pezizomycetes</taxon>
        <taxon>Pezizales</taxon>
        <taxon>Tuberaceae</taxon>
        <taxon>Choiromyces</taxon>
    </lineage>
</organism>
<dbReference type="Proteomes" id="UP000276215">
    <property type="component" value="Unassembled WGS sequence"/>
</dbReference>
<dbReference type="EMBL" id="ML120364">
    <property type="protein sequence ID" value="RPB03182.1"/>
    <property type="molecule type" value="Genomic_DNA"/>
</dbReference>
<reference evidence="1 2" key="1">
    <citation type="journal article" date="2018" name="Nat. Ecol. Evol.">
        <title>Pezizomycetes genomes reveal the molecular basis of ectomycorrhizal truffle lifestyle.</title>
        <authorList>
            <person name="Murat C."/>
            <person name="Payen T."/>
            <person name="Noel B."/>
            <person name="Kuo A."/>
            <person name="Morin E."/>
            <person name="Chen J."/>
            <person name="Kohler A."/>
            <person name="Krizsan K."/>
            <person name="Balestrini R."/>
            <person name="Da Silva C."/>
            <person name="Montanini B."/>
            <person name="Hainaut M."/>
            <person name="Levati E."/>
            <person name="Barry K.W."/>
            <person name="Belfiori B."/>
            <person name="Cichocki N."/>
            <person name="Clum A."/>
            <person name="Dockter R.B."/>
            <person name="Fauchery L."/>
            <person name="Guy J."/>
            <person name="Iotti M."/>
            <person name="Le Tacon F."/>
            <person name="Lindquist E.A."/>
            <person name="Lipzen A."/>
            <person name="Malagnac F."/>
            <person name="Mello A."/>
            <person name="Molinier V."/>
            <person name="Miyauchi S."/>
            <person name="Poulain J."/>
            <person name="Riccioni C."/>
            <person name="Rubini A."/>
            <person name="Sitrit Y."/>
            <person name="Splivallo R."/>
            <person name="Traeger S."/>
            <person name="Wang M."/>
            <person name="Zifcakova L."/>
            <person name="Wipf D."/>
            <person name="Zambonelli A."/>
            <person name="Paolocci F."/>
            <person name="Nowrousian M."/>
            <person name="Ottonello S."/>
            <person name="Baldrian P."/>
            <person name="Spatafora J.W."/>
            <person name="Henrissat B."/>
            <person name="Nagy L.G."/>
            <person name="Aury J.M."/>
            <person name="Wincker P."/>
            <person name="Grigoriev I.V."/>
            <person name="Bonfante P."/>
            <person name="Martin F.M."/>
        </authorList>
    </citation>
    <scope>NUCLEOTIDE SEQUENCE [LARGE SCALE GENOMIC DNA]</scope>
    <source>
        <strain evidence="1 2">120613-1</strain>
    </source>
</reference>
<protein>
    <submittedName>
        <fullName evidence="1">Uncharacterized protein</fullName>
    </submittedName>
</protein>
<name>A0A3N4K1W7_9PEZI</name>
<evidence type="ECO:0000313" key="1">
    <source>
        <dbReference type="EMBL" id="RPB03182.1"/>
    </source>
</evidence>
<sequence length="63" mass="7188">MPNSHNISHFHLRSISHDLFENIPSSHPSIQRPEQKVQVIKQAIKITSARPDGSTFYGEIYVC</sequence>
<keyword evidence="2" id="KW-1185">Reference proteome</keyword>
<dbReference type="AlphaFoldDB" id="A0A3N4K1W7"/>
<gene>
    <name evidence="1" type="ORF">L873DRAFT_1801321</name>
</gene>
<evidence type="ECO:0000313" key="2">
    <source>
        <dbReference type="Proteomes" id="UP000276215"/>
    </source>
</evidence>
<proteinExistence type="predicted"/>
<accession>A0A3N4K1W7</accession>